<dbReference type="EMBL" id="JBCEVZ010000032">
    <property type="protein sequence ID" value="MEL5995226.1"/>
    <property type="molecule type" value="Genomic_DNA"/>
</dbReference>
<keyword evidence="9" id="KW-1185">Reference proteome</keyword>
<evidence type="ECO:0000256" key="4">
    <source>
        <dbReference type="ARBA" id="ARBA00023136"/>
    </source>
</evidence>
<feature type="transmembrane region" description="Helical" evidence="5">
    <location>
        <begin position="110"/>
        <end position="131"/>
    </location>
</feature>
<keyword evidence="4 5" id="KW-0472">Membrane</keyword>
<dbReference type="SUPFAM" id="SSF161098">
    <property type="entry name" value="MetI-like"/>
    <property type="match status" value="1"/>
</dbReference>
<protein>
    <recommendedName>
        <fullName evidence="6">Phosphate transport system permease protein</fullName>
    </recommendedName>
</protein>
<organism evidence="8 9">
    <name type="scientific">Hymenobacter segetis</name>
    <dbReference type="NCBI Taxonomy" id="2025509"/>
    <lineage>
        <taxon>Bacteria</taxon>
        <taxon>Pseudomonadati</taxon>
        <taxon>Bacteroidota</taxon>
        <taxon>Cytophagia</taxon>
        <taxon>Cytophagales</taxon>
        <taxon>Hymenobacteraceae</taxon>
        <taxon>Hymenobacter</taxon>
    </lineage>
</organism>
<keyword evidence="6" id="KW-0592">Phosphate transport</keyword>
<feature type="domain" description="ABC transmembrane type-1" evidence="7">
    <location>
        <begin position="67"/>
        <end position="279"/>
    </location>
</feature>
<feature type="transmembrane region" description="Helical" evidence="5">
    <location>
        <begin position="138"/>
        <end position="158"/>
    </location>
</feature>
<gene>
    <name evidence="8" type="primary">pstC</name>
    <name evidence="8" type="ORF">AAFH49_13485</name>
</gene>
<comment type="caution">
    <text evidence="6">Lacks conserved residue(s) required for the propagation of feature annotation.</text>
</comment>
<reference evidence="8 9" key="1">
    <citation type="journal article" date="2018" name="Arch. Microbiol.">
        <title>Hymenobacter segetis sp. nov., isolated from soil.</title>
        <authorList>
            <person name="Ten L.N."/>
            <person name="Lim S.J."/>
            <person name="Kim B.O."/>
            <person name="Kang I.K."/>
            <person name="Jung H.Y."/>
        </authorList>
    </citation>
    <scope>NUCLEOTIDE SEQUENCE [LARGE SCALE GENOMIC DNA]</scope>
    <source>
        <strain evidence="8 9">S7-3-11</strain>
    </source>
</reference>
<comment type="caution">
    <text evidence="8">The sequence shown here is derived from an EMBL/GenBank/DDBJ whole genome shotgun (WGS) entry which is preliminary data.</text>
</comment>
<evidence type="ECO:0000256" key="1">
    <source>
        <dbReference type="ARBA" id="ARBA00004651"/>
    </source>
</evidence>
<comment type="function">
    <text evidence="6">Part of the binding-protein-dependent transport system for phosphate; probably responsible for the translocation of the substrate across the membrane.</text>
</comment>
<keyword evidence="6" id="KW-1003">Cell membrane</keyword>
<evidence type="ECO:0000256" key="6">
    <source>
        <dbReference type="RuleBase" id="RU363054"/>
    </source>
</evidence>
<evidence type="ECO:0000256" key="3">
    <source>
        <dbReference type="ARBA" id="ARBA00022989"/>
    </source>
</evidence>
<dbReference type="PROSITE" id="PS50928">
    <property type="entry name" value="ABC_TM1"/>
    <property type="match status" value="1"/>
</dbReference>
<dbReference type="RefSeq" id="WP_342298899.1">
    <property type="nucleotide sequence ID" value="NZ_JBCEVZ010000032.1"/>
</dbReference>
<name>A0ABU9LYU8_9BACT</name>
<dbReference type="Proteomes" id="UP001479606">
    <property type="component" value="Unassembled WGS sequence"/>
</dbReference>
<dbReference type="PANTHER" id="PTHR42727:SF1">
    <property type="entry name" value="PHOSPHATE TRANSPORT SYSTEM PERMEASE"/>
    <property type="match status" value="1"/>
</dbReference>
<dbReference type="NCBIfam" id="TIGR02138">
    <property type="entry name" value="phosphate_pstC"/>
    <property type="match status" value="1"/>
</dbReference>
<evidence type="ECO:0000256" key="2">
    <source>
        <dbReference type="ARBA" id="ARBA00022692"/>
    </source>
</evidence>
<evidence type="ECO:0000313" key="9">
    <source>
        <dbReference type="Proteomes" id="UP001479606"/>
    </source>
</evidence>
<comment type="similarity">
    <text evidence="6">Belongs to the binding-protein-dependent transport system permease family. CysTW subfamily.</text>
</comment>
<dbReference type="Pfam" id="PF00528">
    <property type="entry name" value="BPD_transp_1"/>
    <property type="match status" value="1"/>
</dbReference>
<dbReference type="InterPro" id="IPR011864">
    <property type="entry name" value="Phosphate_PstC"/>
</dbReference>
<evidence type="ECO:0000259" key="7">
    <source>
        <dbReference type="PROSITE" id="PS50928"/>
    </source>
</evidence>
<keyword evidence="5" id="KW-0813">Transport</keyword>
<feature type="transmembrane region" description="Helical" evidence="5">
    <location>
        <begin position="7"/>
        <end position="31"/>
    </location>
</feature>
<feature type="transmembrane region" description="Helical" evidence="5">
    <location>
        <begin position="261"/>
        <end position="282"/>
    </location>
</feature>
<evidence type="ECO:0000256" key="5">
    <source>
        <dbReference type="RuleBase" id="RU363032"/>
    </source>
</evidence>
<feature type="transmembrane region" description="Helical" evidence="5">
    <location>
        <begin position="63"/>
        <end position="90"/>
    </location>
</feature>
<proteinExistence type="inferred from homology"/>
<accession>A0ABU9LYU8</accession>
<dbReference type="Gene3D" id="1.10.3720.10">
    <property type="entry name" value="MetI-like"/>
    <property type="match status" value="1"/>
</dbReference>
<comment type="subcellular location">
    <subcellularLocation>
        <location evidence="1 5">Cell membrane</location>
        <topology evidence="1 5">Multi-pass membrane protein</topology>
    </subcellularLocation>
</comment>
<keyword evidence="2 5" id="KW-0812">Transmembrane</keyword>
<dbReference type="PANTHER" id="PTHR42727">
    <property type="entry name" value="PHOSPHATE TRANSPORT SYSTEM PERMEASE PROTEIN"/>
    <property type="match status" value="1"/>
</dbReference>
<sequence>MKTSERIIEALLALSAGLSVLTTGGIIWILAVEAVHFFGQVPLGVFLTDTQWTPLFAEQHFGILPLVAGTLLTTGVAVAVALPLGLIIALYFSEYASSAFRNVVKPLLEILASVPTVVYGFFALTVVTPFLQSLIPGLAGFSALSAGIVMGVMILPFISSLSEDALGAVPESLREASYALGATRLQTAFRVMVPAASSGITVSVILAISRAVGETMIVAIAAGQEPRLTANPLVPIETITTYIVQVSSGDVAYGTLEYNTIFAAGITLFGLTLLLNNLGYWFRKKYQEQYD</sequence>
<evidence type="ECO:0000313" key="8">
    <source>
        <dbReference type="EMBL" id="MEL5995226.1"/>
    </source>
</evidence>
<dbReference type="InterPro" id="IPR000515">
    <property type="entry name" value="MetI-like"/>
</dbReference>
<dbReference type="CDD" id="cd06261">
    <property type="entry name" value="TM_PBP2"/>
    <property type="match status" value="1"/>
</dbReference>
<dbReference type="InterPro" id="IPR035906">
    <property type="entry name" value="MetI-like_sf"/>
</dbReference>
<keyword evidence="3 5" id="KW-1133">Transmembrane helix</keyword>